<protein>
    <submittedName>
        <fullName evidence="4">Uncharacterized protein</fullName>
    </submittedName>
</protein>
<keyword evidence="2" id="KW-0805">Transcription regulation</keyword>
<dbReference type="AlphaFoldDB" id="A0A218WEX5"/>
<name>A0A218WEX5_PUNGR</name>
<evidence type="ECO:0000256" key="3">
    <source>
        <dbReference type="ARBA" id="ARBA00022946"/>
    </source>
</evidence>
<organism evidence="4 5">
    <name type="scientific">Punica granatum</name>
    <name type="common">Pomegranate</name>
    <dbReference type="NCBI Taxonomy" id="22663"/>
    <lineage>
        <taxon>Eukaryota</taxon>
        <taxon>Viridiplantae</taxon>
        <taxon>Streptophyta</taxon>
        <taxon>Embryophyta</taxon>
        <taxon>Tracheophyta</taxon>
        <taxon>Spermatophyta</taxon>
        <taxon>Magnoliopsida</taxon>
        <taxon>eudicotyledons</taxon>
        <taxon>Gunneridae</taxon>
        <taxon>Pentapetalae</taxon>
        <taxon>rosids</taxon>
        <taxon>malvids</taxon>
        <taxon>Myrtales</taxon>
        <taxon>Lythraceae</taxon>
        <taxon>Punica</taxon>
    </lineage>
</organism>
<dbReference type="SMART" id="SM00733">
    <property type="entry name" value="Mterf"/>
    <property type="match status" value="5"/>
</dbReference>
<proteinExistence type="inferred from homology"/>
<dbReference type="InterPro" id="IPR003690">
    <property type="entry name" value="MTERF"/>
</dbReference>
<evidence type="ECO:0000256" key="1">
    <source>
        <dbReference type="ARBA" id="ARBA00007692"/>
    </source>
</evidence>
<evidence type="ECO:0000313" key="5">
    <source>
        <dbReference type="Proteomes" id="UP000197138"/>
    </source>
</evidence>
<dbReference type="Proteomes" id="UP000197138">
    <property type="component" value="Unassembled WGS sequence"/>
</dbReference>
<comment type="caution">
    <text evidence="4">The sequence shown here is derived from an EMBL/GenBank/DDBJ whole genome shotgun (WGS) entry which is preliminary data.</text>
</comment>
<dbReference type="Pfam" id="PF02536">
    <property type="entry name" value="mTERF"/>
    <property type="match status" value="1"/>
</dbReference>
<keyword evidence="2" id="KW-0806">Transcription termination</keyword>
<evidence type="ECO:0000256" key="2">
    <source>
        <dbReference type="ARBA" id="ARBA00022472"/>
    </source>
</evidence>
<dbReference type="GO" id="GO:0006353">
    <property type="term" value="P:DNA-templated transcription termination"/>
    <property type="evidence" value="ECO:0007669"/>
    <property type="project" value="UniProtKB-KW"/>
</dbReference>
<keyword evidence="2" id="KW-0804">Transcription</keyword>
<dbReference type="InterPro" id="IPR038538">
    <property type="entry name" value="MTERF_sf"/>
</dbReference>
<keyword evidence="3" id="KW-0809">Transit peptide</keyword>
<reference evidence="5" key="1">
    <citation type="journal article" date="2017" name="Plant J.">
        <title>The pomegranate (Punica granatum L.) genome and the genomics of punicalagin biosynthesis.</title>
        <authorList>
            <person name="Qin G."/>
            <person name="Xu C."/>
            <person name="Ming R."/>
            <person name="Tang H."/>
            <person name="Guyot R."/>
            <person name="Kramer E.M."/>
            <person name="Hu Y."/>
            <person name="Yi X."/>
            <person name="Qi Y."/>
            <person name="Xu X."/>
            <person name="Gao Z."/>
            <person name="Pan H."/>
            <person name="Jian J."/>
            <person name="Tian Y."/>
            <person name="Yue Z."/>
            <person name="Xu Y."/>
        </authorList>
    </citation>
    <scope>NUCLEOTIDE SEQUENCE [LARGE SCALE GENOMIC DNA]</scope>
    <source>
        <strain evidence="5">cv. Dabenzi</strain>
    </source>
</reference>
<comment type="similarity">
    <text evidence="1">Belongs to the mTERF family.</text>
</comment>
<dbReference type="PANTHER" id="PTHR13068:SF166">
    <property type="entry name" value="TRANSCRIPTION TERMINATION FACTOR MTERF15, MITOCHONDRIAL-LIKE"/>
    <property type="match status" value="1"/>
</dbReference>
<dbReference type="PANTHER" id="PTHR13068">
    <property type="entry name" value="CGI-12 PROTEIN-RELATED"/>
    <property type="match status" value="1"/>
</dbReference>
<gene>
    <name evidence="4" type="ORF">CDL15_Pgr011353</name>
</gene>
<evidence type="ECO:0000313" key="4">
    <source>
        <dbReference type="EMBL" id="OWM71226.1"/>
    </source>
</evidence>
<accession>A0A218WEX5</accession>
<dbReference type="Gene3D" id="1.25.70.10">
    <property type="entry name" value="Transcription termination factor 3, mitochondrial"/>
    <property type="match status" value="2"/>
</dbReference>
<dbReference type="EMBL" id="MTKT01004486">
    <property type="protein sequence ID" value="OWM71226.1"/>
    <property type="molecule type" value="Genomic_DNA"/>
</dbReference>
<sequence length="361" mass="41100">MFVGSLRRRSLLCLRSNSTIPNLSPLPTPPLLPFRFLSVTPTGDSPTVTLLIDSLGFSPETALSVFRKLQNKDTRNADSVISFLKSRDFSAAQISEMVRRYPGLLRLKPERTLLPKLEFFQYKGLSRPELSELLSSHPRVLCRSLERSVIPNFNFFRSWLKSDLKALQLVIRHLYRSGAQEMMAANLKHLLDNGVSEWNAASILQHQTDKLYSKRARLSEAVRVLKEMGLDPEKATFGHALSVVLGMSKSSWESKARVYRKWGWSDKEFLSAFRKFPLCMAASEVKINQRPQKLKEHKRRCEIWSINYVELGGIEAEVLHGNRYKRSCSALEAFVGRYQVVGEKSILHVFAAMALSKTVNV</sequence>
<dbReference type="GO" id="GO:0003676">
    <property type="term" value="F:nucleic acid binding"/>
    <property type="evidence" value="ECO:0007669"/>
    <property type="project" value="InterPro"/>
</dbReference>